<gene>
    <name evidence="2" type="primary">TCP11L2</name>
</gene>
<name>A0A5F8GDF4_MONDO</name>
<dbReference type="AlphaFoldDB" id="A0A5F8GDF4"/>
<reference evidence="2" key="3">
    <citation type="submission" date="2025-09" db="UniProtKB">
        <authorList>
            <consortium name="Ensembl"/>
        </authorList>
    </citation>
    <scope>IDENTIFICATION</scope>
</reference>
<reference evidence="2" key="2">
    <citation type="submission" date="2025-08" db="UniProtKB">
        <authorList>
            <consortium name="Ensembl"/>
        </authorList>
    </citation>
    <scope>IDENTIFICATION</scope>
</reference>
<dbReference type="PANTHER" id="PTHR12832">
    <property type="entry name" value="TESTIS-SPECIFIC PROTEIN PBS13 T-COMPLEX 11"/>
    <property type="match status" value="1"/>
</dbReference>
<evidence type="ECO:0000313" key="2">
    <source>
        <dbReference type="Ensembl" id="ENSMODP00000045336.1"/>
    </source>
</evidence>
<evidence type="ECO:0000256" key="1">
    <source>
        <dbReference type="ARBA" id="ARBA00010954"/>
    </source>
</evidence>
<dbReference type="Proteomes" id="UP000002280">
    <property type="component" value="Chromosome 8"/>
</dbReference>
<dbReference type="Pfam" id="PF05794">
    <property type="entry name" value="Tcp11"/>
    <property type="match status" value="1"/>
</dbReference>
<organism evidence="2 3">
    <name type="scientific">Monodelphis domestica</name>
    <name type="common">Gray short-tailed opossum</name>
    <dbReference type="NCBI Taxonomy" id="13616"/>
    <lineage>
        <taxon>Eukaryota</taxon>
        <taxon>Metazoa</taxon>
        <taxon>Chordata</taxon>
        <taxon>Craniata</taxon>
        <taxon>Vertebrata</taxon>
        <taxon>Euteleostomi</taxon>
        <taxon>Mammalia</taxon>
        <taxon>Metatheria</taxon>
        <taxon>Didelphimorphia</taxon>
        <taxon>Didelphidae</taxon>
        <taxon>Monodelphis</taxon>
    </lineage>
</organism>
<dbReference type="GeneTree" id="ENSGT00940000157835"/>
<comment type="similarity">
    <text evidence="1">Belongs to the TCP11 family.</text>
</comment>
<evidence type="ECO:0000313" key="3">
    <source>
        <dbReference type="Proteomes" id="UP000002280"/>
    </source>
</evidence>
<keyword evidence="3" id="KW-1185">Reference proteome</keyword>
<dbReference type="Ensembl" id="ENSMODT00000062226.1">
    <property type="protein sequence ID" value="ENSMODP00000045336.1"/>
    <property type="gene ID" value="ENSMODG00000001909.4"/>
</dbReference>
<protein>
    <submittedName>
        <fullName evidence="2">T-complex 11 like 2</fullName>
    </submittedName>
</protein>
<proteinExistence type="inferred from homology"/>
<dbReference type="Bgee" id="ENSMODG00000001909">
    <property type="expression patterns" value="Expressed in blood and 18 other cell types or tissues"/>
</dbReference>
<dbReference type="InterPro" id="IPR008862">
    <property type="entry name" value="Tcp11"/>
</dbReference>
<reference evidence="2 3" key="1">
    <citation type="journal article" date="2007" name="Nature">
        <title>Genome of the marsupial Monodelphis domestica reveals innovation in non-coding sequences.</title>
        <authorList>
            <person name="Mikkelsen T.S."/>
            <person name="Wakefield M.J."/>
            <person name="Aken B."/>
            <person name="Amemiya C.T."/>
            <person name="Chang J.L."/>
            <person name="Duke S."/>
            <person name="Garber M."/>
            <person name="Gentles A.J."/>
            <person name="Goodstadt L."/>
            <person name="Heger A."/>
            <person name="Jurka J."/>
            <person name="Kamal M."/>
            <person name="Mauceli E."/>
            <person name="Searle S.M."/>
            <person name="Sharpe T."/>
            <person name="Baker M.L."/>
            <person name="Batzer M.A."/>
            <person name="Benos P.V."/>
            <person name="Belov K."/>
            <person name="Clamp M."/>
            <person name="Cook A."/>
            <person name="Cuff J."/>
            <person name="Das R."/>
            <person name="Davidow L."/>
            <person name="Deakin J.E."/>
            <person name="Fazzari M.J."/>
            <person name="Glass J.L."/>
            <person name="Grabherr M."/>
            <person name="Greally J.M."/>
            <person name="Gu W."/>
            <person name="Hore T.A."/>
            <person name="Huttley G.A."/>
            <person name="Kleber M."/>
            <person name="Jirtle R.L."/>
            <person name="Koina E."/>
            <person name="Lee J.T."/>
            <person name="Mahony S."/>
            <person name="Marra M.A."/>
            <person name="Miller R.D."/>
            <person name="Nicholls R.D."/>
            <person name="Oda M."/>
            <person name="Papenfuss A.T."/>
            <person name="Parra Z.E."/>
            <person name="Pollock D.D."/>
            <person name="Ray D.A."/>
            <person name="Schein J.E."/>
            <person name="Speed T.P."/>
            <person name="Thompson K."/>
            <person name="VandeBerg J.L."/>
            <person name="Wade C.M."/>
            <person name="Walker J.A."/>
            <person name="Waters P.D."/>
            <person name="Webber C."/>
            <person name="Weidman J.R."/>
            <person name="Xie X."/>
            <person name="Zody M.C."/>
            <person name="Baldwin J."/>
            <person name="Abdouelleil A."/>
            <person name="Abdulkadir J."/>
            <person name="Abebe A."/>
            <person name="Abera B."/>
            <person name="Abreu J."/>
            <person name="Acer S.C."/>
            <person name="Aftuck L."/>
            <person name="Alexander A."/>
            <person name="An P."/>
            <person name="Anderson E."/>
            <person name="Anderson S."/>
            <person name="Arachi H."/>
            <person name="Azer M."/>
            <person name="Bachantsang P."/>
            <person name="Barry A."/>
            <person name="Bayul T."/>
            <person name="Berlin A."/>
            <person name="Bessette D."/>
            <person name="Bloom T."/>
            <person name="Bloom T."/>
            <person name="Boguslavskiy L."/>
            <person name="Bonnet C."/>
            <person name="Boukhgalter B."/>
            <person name="Bourzgui I."/>
            <person name="Brown A."/>
            <person name="Cahill P."/>
            <person name="Channer S."/>
            <person name="Cheshatsang Y."/>
            <person name="Chuda L."/>
            <person name="Citroen M."/>
            <person name="Collymore A."/>
            <person name="Cooke P."/>
            <person name="Costello M."/>
            <person name="D'Aco K."/>
            <person name="Daza R."/>
            <person name="De Haan G."/>
            <person name="DeGray S."/>
            <person name="DeMaso C."/>
            <person name="Dhargay N."/>
            <person name="Dooley K."/>
            <person name="Dooley E."/>
            <person name="Doricent M."/>
            <person name="Dorje P."/>
            <person name="Dorjee K."/>
            <person name="Dupes A."/>
            <person name="Elong R."/>
            <person name="Falk J."/>
            <person name="Farina A."/>
            <person name="Faro S."/>
            <person name="Ferguson D."/>
            <person name="Fisher S."/>
            <person name="Foley C.D."/>
            <person name="Franke A."/>
            <person name="Friedrich D."/>
            <person name="Gadbois L."/>
            <person name="Gearin G."/>
            <person name="Gearin C.R."/>
            <person name="Giannoukos G."/>
            <person name="Goode T."/>
            <person name="Graham J."/>
            <person name="Grandbois E."/>
            <person name="Grewal S."/>
            <person name="Gyaltsen K."/>
            <person name="Hafez N."/>
            <person name="Hagos B."/>
            <person name="Hall J."/>
            <person name="Henson C."/>
            <person name="Hollinger A."/>
            <person name="Honan T."/>
            <person name="Huard M.D."/>
            <person name="Hughes L."/>
            <person name="Hurhula B."/>
            <person name="Husby M.E."/>
            <person name="Kamat A."/>
            <person name="Kanga B."/>
            <person name="Kashin S."/>
            <person name="Khazanovich D."/>
            <person name="Kisner P."/>
            <person name="Lance K."/>
            <person name="Lara M."/>
            <person name="Lee W."/>
            <person name="Lennon N."/>
            <person name="Letendre F."/>
            <person name="LeVine R."/>
            <person name="Lipovsky A."/>
            <person name="Liu X."/>
            <person name="Liu J."/>
            <person name="Liu S."/>
            <person name="Lokyitsang T."/>
            <person name="Lokyitsang Y."/>
            <person name="Lubonja R."/>
            <person name="Lui A."/>
            <person name="MacDonald P."/>
            <person name="Magnisalis V."/>
            <person name="Maru K."/>
            <person name="Matthews C."/>
            <person name="McCusker W."/>
            <person name="McDonough S."/>
            <person name="Mehta T."/>
            <person name="Meldrim J."/>
            <person name="Meneus L."/>
            <person name="Mihai O."/>
            <person name="Mihalev A."/>
            <person name="Mihova T."/>
            <person name="Mittelman R."/>
            <person name="Mlenga V."/>
            <person name="Montmayeur A."/>
            <person name="Mulrain L."/>
            <person name="Navidi A."/>
            <person name="Naylor J."/>
            <person name="Negash T."/>
            <person name="Nguyen T."/>
            <person name="Nguyen N."/>
            <person name="Nicol R."/>
            <person name="Norbu C."/>
            <person name="Norbu N."/>
            <person name="Novod N."/>
            <person name="O'Neill B."/>
            <person name="Osman S."/>
            <person name="Markiewicz E."/>
            <person name="Oyono O.L."/>
            <person name="Patti C."/>
            <person name="Phunkhang P."/>
            <person name="Pierre F."/>
            <person name="Priest M."/>
            <person name="Raghuraman S."/>
            <person name="Rege F."/>
            <person name="Reyes R."/>
            <person name="Rise C."/>
            <person name="Rogov P."/>
            <person name="Ross K."/>
            <person name="Ryan E."/>
            <person name="Settipalli S."/>
            <person name="Shea T."/>
            <person name="Sherpa N."/>
            <person name="Shi L."/>
            <person name="Shih D."/>
            <person name="Sparrow T."/>
            <person name="Spaulding J."/>
            <person name="Stalker J."/>
            <person name="Stange-Thomann N."/>
            <person name="Stavropoulos S."/>
            <person name="Stone C."/>
            <person name="Strader C."/>
            <person name="Tesfaye S."/>
            <person name="Thomson T."/>
            <person name="Thoulutsang Y."/>
            <person name="Thoulutsang D."/>
            <person name="Topham K."/>
            <person name="Topping I."/>
            <person name="Tsamla T."/>
            <person name="Vassiliev H."/>
            <person name="Vo A."/>
            <person name="Wangchuk T."/>
            <person name="Wangdi T."/>
            <person name="Weiand M."/>
            <person name="Wilkinson J."/>
            <person name="Wilson A."/>
            <person name="Yadav S."/>
            <person name="Young G."/>
            <person name="Yu Q."/>
            <person name="Zembek L."/>
            <person name="Zhong D."/>
            <person name="Zimmer A."/>
            <person name="Zwirko Z."/>
            <person name="Jaffe D.B."/>
            <person name="Alvarez P."/>
            <person name="Brockman W."/>
            <person name="Butler J."/>
            <person name="Chin C."/>
            <person name="Gnerre S."/>
            <person name="MacCallum I."/>
            <person name="Graves J.A."/>
            <person name="Ponting C.P."/>
            <person name="Breen M."/>
            <person name="Samollow P.B."/>
            <person name="Lander E.S."/>
            <person name="Lindblad-Toh K."/>
        </authorList>
    </citation>
    <scope>NUCLEOTIDE SEQUENCE [LARGE SCALE GENOMIC DNA]</scope>
</reference>
<sequence length="142" mass="15410">MNKETFNLKEALNSIGLQTCVEVNKSLAERGLPALSPEIQANLLGQLSSISEGNPICSLIDKRIHLYMKSLLNVPSLQKCMPPVPGGLTIIQPELETLGSQYANIVNLNKQVYGPFYANILRKLLFIEEGGRTLASEGGVAT</sequence>
<dbReference type="PANTHER" id="PTHR12832:SF17">
    <property type="entry name" value="T-COMPLEX PROTEIN 11-LIKE PROTEIN 2"/>
    <property type="match status" value="1"/>
</dbReference>
<accession>A0A5F8GDF4</accession>